<feature type="domain" description="Response regulatory" evidence="7">
    <location>
        <begin position="3"/>
        <end position="119"/>
    </location>
</feature>
<name>Q5NZX4_AROAE</name>
<dbReference type="Gene3D" id="3.40.50.2300">
    <property type="match status" value="1"/>
</dbReference>
<dbReference type="PROSITE" id="PS50043">
    <property type="entry name" value="HTH_LUXR_2"/>
    <property type="match status" value="1"/>
</dbReference>
<keyword evidence="4" id="KW-0804">Transcription</keyword>
<dbReference type="AlphaFoldDB" id="Q5NZX4"/>
<dbReference type="Proteomes" id="UP000006552">
    <property type="component" value="Chromosome"/>
</dbReference>
<keyword evidence="3" id="KW-0238">DNA-binding</keyword>
<dbReference type="InterPro" id="IPR011006">
    <property type="entry name" value="CheY-like_superfamily"/>
</dbReference>
<evidence type="ECO:0000256" key="4">
    <source>
        <dbReference type="ARBA" id="ARBA00023163"/>
    </source>
</evidence>
<dbReference type="GO" id="GO:0006355">
    <property type="term" value="P:regulation of DNA-templated transcription"/>
    <property type="evidence" value="ECO:0007669"/>
    <property type="project" value="InterPro"/>
</dbReference>
<dbReference type="OrthoDB" id="9780593at2"/>
<keyword evidence="9" id="KW-1185">Reference proteome</keyword>
<reference evidence="8 9" key="1">
    <citation type="journal article" date="2005" name="Arch. Microbiol.">
        <title>The genome sequence of an anaerobic aromatic-degrading denitrifying bacterium, strain EbN1.</title>
        <authorList>
            <person name="Rabus R."/>
            <person name="Kube M."/>
            <person name="Heider J."/>
            <person name="Beck A."/>
            <person name="Heitmann K."/>
            <person name="Widdel F."/>
            <person name="Reinhardt R."/>
        </authorList>
    </citation>
    <scope>NUCLEOTIDE SEQUENCE [LARGE SCALE GENOMIC DNA]</scope>
    <source>
        <strain evidence="8 9">EbN1</strain>
    </source>
</reference>
<dbReference type="CDD" id="cd06170">
    <property type="entry name" value="LuxR_C_like"/>
    <property type="match status" value="1"/>
</dbReference>
<dbReference type="Pfam" id="PF00072">
    <property type="entry name" value="Response_reg"/>
    <property type="match status" value="1"/>
</dbReference>
<protein>
    <submittedName>
        <fullName evidence="8">Two-component response regulator</fullName>
    </submittedName>
</protein>
<dbReference type="InterPro" id="IPR058245">
    <property type="entry name" value="NreC/VraR/RcsB-like_REC"/>
</dbReference>
<evidence type="ECO:0000256" key="3">
    <source>
        <dbReference type="ARBA" id="ARBA00023125"/>
    </source>
</evidence>
<evidence type="ECO:0000313" key="9">
    <source>
        <dbReference type="Proteomes" id="UP000006552"/>
    </source>
</evidence>
<dbReference type="PROSITE" id="PS00622">
    <property type="entry name" value="HTH_LUXR_1"/>
    <property type="match status" value="1"/>
</dbReference>
<organism evidence="8 9">
    <name type="scientific">Aromatoleum aromaticum (strain DSM 19018 / LMG 30748 / EbN1)</name>
    <name type="common">Azoarcus sp. (strain EbN1)</name>
    <dbReference type="NCBI Taxonomy" id="76114"/>
    <lineage>
        <taxon>Bacteria</taxon>
        <taxon>Pseudomonadati</taxon>
        <taxon>Pseudomonadota</taxon>
        <taxon>Betaproteobacteria</taxon>
        <taxon>Rhodocyclales</taxon>
        <taxon>Rhodocyclaceae</taxon>
        <taxon>Aromatoleum</taxon>
    </lineage>
</organism>
<dbReference type="RefSeq" id="WP_011239055.1">
    <property type="nucleotide sequence ID" value="NC_006513.1"/>
</dbReference>
<evidence type="ECO:0000256" key="5">
    <source>
        <dbReference type="PROSITE-ProRule" id="PRU00169"/>
    </source>
</evidence>
<dbReference type="PROSITE" id="PS50110">
    <property type="entry name" value="RESPONSE_REGULATORY"/>
    <property type="match status" value="1"/>
</dbReference>
<dbReference type="GO" id="GO:0000160">
    <property type="term" value="P:phosphorelay signal transduction system"/>
    <property type="evidence" value="ECO:0007669"/>
    <property type="project" value="InterPro"/>
</dbReference>
<dbReference type="PANTHER" id="PTHR43214:SF41">
    <property type="entry name" value="NITRATE_NITRITE RESPONSE REGULATOR PROTEIN NARP"/>
    <property type="match status" value="1"/>
</dbReference>
<dbReference type="InterPro" id="IPR001789">
    <property type="entry name" value="Sig_transdc_resp-reg_receiver"/>
</dbReference>
<dbReference type="SMART" id="SM00421">
    <property type="entry name" value="HTH_LUXR"/>
    <property type="match status" value="1"/>
</dbReference>
<evidence type="ECO:0000313" key="8">
    <source>
        <dbReference type="EMBL" id="CAI09390.1"/>
    </source>
</evidence>
<evidence type="ECO:0000259" key="7">
    <source>
        <dbReference type="PROSITE" id="PS50110"/>
    </source>
</evidence>
<dbReference type="GO" id="GO:0003677">
    <property type="term" value="F:DNA binding"/>
    <property type="evidence" value="ECO:0007669"/>
    <property type="project" value="UniProtKB-KW"/>
</dbReference>
<accession>Q5NZX4</accession>
<dbReference type="SUPFAM" id="SSF52172">
    <property type="entry name" value="CheY-like"/>
    <property type="match status" value="1"/>
</dbReference>
<dbReference type="eggNOG" id="COG2197">
    <property type="taxonomic scope" value="Bacteria"/>
</dbReference>
<dbReference type="InterPro" id="IPR000792">
    <property type="entry name" value="Tscrpt_reg_LuxR_C"/>
</dbReference>
<dbReference type="STRING" id="76114.ebA5752"/>
<evidence type="ECO:0000259" key="6">
    <source>
        <dbReference type="PROSITE" id="PS50043"/>
    </source>
</evidence>
<dbReference type="CDD" id="cd17535">
    <property type="entry name" value="REC_NarL-like"/>
    <property type="match status" value="1"/>
</dbReference>
<evidence type="ECO:0000256" key="2">
    <source>
        <dbReference type="ARBA" id="ARBA00023015"/>
    </source>
</evidence>
<evidence type="ECO:0000256" key="1">
    <source>
        <dbReference type="ARBA" id="ARBA00022553"/>
    </source>
</evidence>
<dbReference type="Pfam" id="PF00196">
    <property type="entry name" value="GerE"/>
    <property type="match status" value="1"/>
</dbReference>
<keyword evidence="2" id="KW-0805">Transcription regulation</keyword>
<dbReference type="InterPro" id="IPR016032">
    <property type="entry name" value="Sig_transdc_resp-reg_C-effctor"/>
</dbReference>
<dbReference type="SUPFAM" id="SSF46894">
    <property type="entry name" value="C-terminal effector domain of the bipartite response regulators"/>
    <property type="match status" value="1"/>
</dbReference>
<sequence length="211" mass="23046">MIRVLVADDHFLVREGLKMTIAAMQDVEVVAEATNGGEVLAAIKTCNAHVLLLDMSMPGLSGVDLVRRVKSEWPGLPILVLSMYGETQLAAKVLQSGASGYVTKGKGREILLSAIRKVASGHRYIDPDLAEKILFDVRMPTASVQEQLTHRESQILRMLQAGKSVTQIANELSVSPKTVSTHKIRAMQKLHCQNNVELLKYAPEAAVEACF</sequence>
<keyword evidence="1 5" id="KW-0597">Phosphoprotein</keyword>
<dbReference type="SMART" id="SM00448">
    <property type="entry name" value="REC"/>
    <property type="match status" value="1"/>
</dbReference>
<dbReference type="PANTHER" id="PTHR43214">
    <property type="entry name" value="TWO-COMPONENT RESPONSE REGULATOR"/>
    <property type="match status" value="1"/>
</dbReference>
<dbReference type="PRINTS" id="PR00038">
    <property type="entry name" value="HTHLUXR"/>
</dbReference>
<dbReference type="KEGG" id="eba:ebA5752"/>
<feature type="domain" description="HTH luxR-type" evidence="6">
    <location>
        <begin position="141"/>
        <end position="206"/>
    </location>
</feature>
<dbReference type="HOGENOM" id="CLU_000445_90_1_4"/>
<dbReference type="InterPro" id="IPR039420">
    <property type="entry name" value="WalR-like"/>
</dbReference>
<dbReference type="EMBL" id="CR555306">
    <property type="protein sequence ID" value="CAI09390.1"/>
    <property type="molecule type" value="Genomic_DNA"/>
</dbReference>
<feature type="modified residue" description="4-aspartylphosphate" evidence="5">
    <location>
        <position position="54"/>
    </location>
</feature>
<gene>
    <name evidence="8" type="ORF">ebA5752</name>
</gene>
<proteinExistence type="predicted"/>